<protein>
    <recommendedName>
        <fullName evidence="2">Helix-turn-helix domain-containing protein</fullName>
    </recommendedName>
</protein>
<dbReference type="EMBL" id="UINC01221963">
    <property type="protein sequence ID" value="SVE50527.1"/>
    <property type="molecule type" value="Genomic_DNA"/>
</dbReference>
<gene>
    <name evidence="1" type="ORF">METZ01_LOCUS503381</name>
</gene>
<sequence>MRKNKLTRHELIEITGVPFHRIDYLRMTGKLPIVQKSSGQGRPTYFHPSAVDIIKSYYADSYDDGGSDE</sequence>
<evidence type="ECO:0008006" key="2">
    <source>
        <dbReference type="Google" id="ProtNLM"/>
    </source>
</evidence>
<name>A0A383E112_9ZZZZ</name>
<dbReference type="AlphaFoldDB" id="A0A383E112"/>
<reference evidence="1" key="1">
    <citation type="submission" date="2018-05" db="EMBL/GenBank/DDBJ databases">
        <authorList>
            <person name="Lanie J.A."/>
            <person name="Ng W.-L."/>
            <person name="Kazmierczak K.M."/>
            <person name="Andrzejewski T.M."/>
            <person name="Davidsen T.M."/>
            <person name="Wayne K.J."/>
            <person name="Tettelin H."/>
            <person name="Glass J.I."/>
            <person name="Rusch D."/>
            <person name="Podicherti R."/>
            <person name="Tsui H.-C.T."/>
            <person name="Winkler M.E."/>
        </authorList>
    </citation>
    <scope>NUCLEOTIDE SEQUENCE</scope>
</reference>
<organism evidence="1">
    <name type="scientific">marine metagenome</name>
    <dbReference type="NCBI Taxonomy" id="408172"/>
    <lineage>
        <taxon>unclassified sequences</taxon>
        <taxon>metagenomes</taxon>
        <taxon>ecological metagenomes</taxon>
    </lineage>
</organism>
<proteinExistence type="predicted"/>
<evidence type="ECO:0000313" key="1">
    <source>
        <dbReference type="EMBL" id="SVE50527.1"/>
    </source>
</evidence>
<accession>A0A383E112</accession>